<dbReference type="PANTHER" id="PTHR47791:SF4">
    <property type="entry name" value="(PUTATIVE SECRETED PROTEIN)-RELATED"/>
    <property type="match status" value="1"/>
</dbReference>
<dbReference type="PANTHER" id="PTHR47791">
    <property type="entry name" value="MEIOTICALLY UP-REGULATED GENE 191 PROTEIN"/>
    <property type="match status" value="1"/>
</dbReference>
<accession>A0A098C169</accession>
<dbReference type="InterPro" id="IPR053169">
    <property type="entry name" value="MUG_Protein"/>
</dbReference>
<dbReference type="KEGG" id="pbt:ING2E5B_1418"/>
<dbReference type="Gene3D" id="1.50.10.20">
    <property type="match status" value="1"/>
</dbReference>
<keyword evidence="2" id="KW-1185">Reference proteome</keyword>
<evidence type="ECO:0000313" key="2">
    <source>
        <dbReference type="Proteomes" id="UP000032417"/>
    </source>
</evidence>
<gene>
    <name evidence="1" type="ORF">ING2E5B_1418</name>
</gene>
<dbReference type="SUPFAM" id="SSF48208">
    <property type="entry name" value="Six-hairpin glycosidases"/>
    <property type="match status" value="1"/>
</dbReference>
<dbReference type="InterPro" id="IPR005198">
    <property type="entry name" value="Glyco_hydro_76"/>
</dbReference>
<organism evidence="1 2">
    <name type="scientific">Fermentimonas caenicola</name>
    <dbReference type="NCBI Taxonomy" id="1562970"/>
    <lineage>
        <taxon>Bacteria</taxon>
        <taxon>Pseudomonadati</taxon>
        <taxon>Bacteroidota</taxon>
        <taxon>Bacteroidia</taxon>
        <taxon>Bacteroidales</taxon>
        <taxon>Dysgonomonadaceae</taxon>
        <taxon>Fermentimonas</taxon>
    </lineage>
</organism>
<dbReference type="Proteomes" id="UP000032417">
    <property type="component" value="Chromosome 1"/>
</dbReference>
<dbReference type="Pfam" id="PF03663">
    <property type="entry name" value="Glyco_hydro_76"/>
    <property type="match status" value="1"/>
</dbReference>
<name>A0A098C169_9BACT</name>
<proteinExistence type="predicted"/>
<dbReference type="InterPro" id="IPR008928">
    <property type="entry name" value="6-hairpin_glycosidase_sf"/>
</dbReference>
<sequence length="505" mass="58689">MKKYLVLLLIGLILSLHSFSKDFENLHRALDIANNTIWKYTSYEEWKNNRTINPRPKYNIYTGETVGNSYNCYEYTNIIEMLMTAMKSLQKVKDIPGADPEYQKLFDHYEQLVWDASTINLDYYKGYAIVTSSTQSEVRWENIIGVHRQEKIDPQNHNVSGRLNVYDDQMWLIRCFLEIYSILEKEAVSLSGDALATNKERRKWYLDYSEYLTAYCLDGWDQSKKPNGEEWGGITWGPGYTSKHTCSNSPLISPLVWLSEIYSESPDKIDFLVRGDYNTNRVTSESMLKSDYYMMYAEKIYDFVNNTFLREDNVYGDMIGCKTTVPDSGPNKGLRTTISNGNLDITAYSYNSGSTLSGVADLYRVSDDPEKKKKYYEDLVALADASFKFFTDSQIKDDYYSFPQNKTGKAEFDACLLRAWVEIYTNSIYDTSYYIDAFSKTLNFAYDNYYKDGFLPMDHLVGWKPNMIAEDNYDNRDDVRVSGLRTFSYSAQFSWISLADLFKHK</sequence>
<protein>
    <recommendedName>
        <fullName evidence="3">Glycosyl hydrolase family 76</fullName>
    </recommendedName>
</protein>
<evidence type="ECO:0008006" key="3">
    <source>
        <dbReference type="Google" id="ProtNLM"/>
    </source>
</evidence>
<dbReference type="GO" id="GO:0005975">
    <property type="term" value="P:carbohydrate metabolic process"/>
    <property type="evidence" value="ECO:0007669"/>
    <property type="project" value="InterPro"/>
</dbReference>
<dbReference type="AlphaFoldDB" id="A0A098C169"/>
<dbReference type="EMBL" id="LN515532">
    <property type="protein sequence ID" value="CEA16166.1"/>
    <property type="molecule type" value="Genomic_DNA"/>
</dbReference>
<evidence type="ECO:0000313" key="1">
    <source>
        <dbReference type="EMBL" id="CEA16166.1"/>
    </source>
</evidence>
<dbReference type="HOGENOM" id="CLU_503307_0_0_10"/>
<reference evidence="1 2" key="1">
    <citation type="submission" date="2014-08" db="EMBL/GenBank/DDBJ databases">
        <authorList>
            <person name="Wibberg D."/>
        </authorList>
    </citation>
    <scope>NUCLEOTIDE SEQUENCE [LARGE SCALE GENOMIC DNA]</scope>
    <source>
        <strain evidence="2">ING2-E5B</strain>
    </source>
</reference>